<organism evidence="1 2">
    <name type="scientific">Cryobacterium lactosi</name>
    <dbReference type="NCBI Taxonomy" id="1259202"/>
    <lineage>
        <taxon>Bacteria</taxon>
        <taxon>Bacillati</taxon>
        <taxon>Actinomycetota</taxon>
        <taxon>Actinomycetes</taxon>
        <taxon>Micrococcales</taxon>
        <taxon>Microbacteriaceae</taxon>
        <taxon>Cryobacterium</taxon>
    </lineage>
</organism>
<dbReference type="Pfam" id="PF13196">
    <property type="entry name" value="DUF4012"/>
    <property type="match status" value="1"/>
</dbReference>
<dbReference type="OrthoDB" id="3203519at2"/>
<evidence type="ECO:0000313" key="1">
    <source>
        <dbReference type="EMBL" id="TFD91849.1"/>
    </source>
</evidence>
<dbReference type="Proteomes" id="UP000298468">
    <property type="component" value="Unassembled WGS sequence"/>
</dbReference>
<protein>
    <submittedName>
        <fullName evidence="1">DUF4012 domain-containing protein</fullName>
    </submittedName>
</protein>
<gene>
    <name evidence="1" type="ORF">E3T61_07690</name>
</gene>
<dbReference type="RefSeq" id="WP_134640286.1">
    <property type="nucleotide sequence ID" value="NZ_SOHM01000013.1"/>
</dbReference>
<keyword evidence="2" id="KW-1185">Reference proteome</keyword>
<dbReference type="EMBL" id="SOHM01000013">
    <property type="protein sequence ID" value="TFD91849.1"/>
    <property type="molecule type" value="Genomic_DNA"/>
</dbReference>
<evidence type="ECO:0000313" key="2">
    <source>
        <dbReference type="Proteomes" id="UP000298468"/>
    </source>
</evidence>
<reference evidence="1 2" key="1">
    <citation type="submission" date="2019-03" db="EMBL/GenBank/DDBJ databases">
        <title>Genomics of glacier-inhabiting Cryobacterium strains.</title>
        <authorList>
            <person name="Liu Q."/>
            <person name="Xin Y.-H."/>
        </authorList>
    </citation>
    <scope>NUCLEOTIDE SEQUENCE [LARGE SCALE GENOMIC DNA]</scope>
    <source>
        <strain evidence="1 2">Sr59</strain>
    </source>
</reference>
<dbReference type="InterPro" id="IPR025101">
    <property type="entry name" value="DUF4012"/>
</dbReference>
<dbReference type="AlphaFoldDB" id="A0A4R9BWS3"/>
<comment type="caution">
    <text evidence="1">The sequence shown here is derived from an EMBL/GenBank/DDBJ whole genome shotgun (WGS) entry which is preliminary data.</text>
</comment>
<sequence length="577" mass="59682">MIAAILLLGAVTWLATRVLVVKTDLEASQALVDQLQTEIGSGDFTTLTATSTELQEKSASAVAGTQDLTWRAAEVVPIVGANLKAVRAVSESIDAIVQDVAAPAVELVANYDITARDPVTGGFDITPLEDVQTIAETAQTVFAESMARMATVDASATVGPVSAAVTKVNGLLGKADSAIASAVPLLQLVGPALGADGPRTYLLAFQNNAESTALGGSAASYTLINVDKGAISIAAQGAGSQDLVEGTKLDVPVDQSAIDLFTDYLVSYPNTSTSRPDFPTAAELMRAYWIRDKGLTANGVISVDPLALARILNATGPIDLPSGDVLSSENAVSLLVHDVYYRFDSYQEPEKIDAFFQSAASAILNKVISGEFDMNAMITAVTEGVNQGSILAWSADPTEQQALDGTRIQGALPKDNVESTAIGVYYQDTSASKMDYFLQTAATTTSDICAAGPTPSFSTTVTLHSNLTADEANALPEYVSSGNYGPQLTSTKVFVYGPVGATLVDARVDAAGESTTVNASGNDLGRPVASFTAYLAPGESSTVTASFTGAEGQYGPLEVRGTPMINATAQSVEPACG</sequence>
<proteinExistence type="predicted"/>
<name>A0A4R9BWS3_9MICO</name>
<accession>A0A4R9BWS3</accession>